<evidence type="ECO:0000313" key="4">
    <source>
        <dbReference type="EMBL" id="KAD3069194.1"/>
    </source>
</evidence>
<dbReference type="AlphaFoldDB" id="A0A5N6M5L6"/>
<dbReference type="GO" id="GO:0005634">
    <property type="term" value="C:nucleus"/>
    <property type="evidence" value="ECO:0007669"/>
    <property type="project" value="TreeGrafter"/>
</dbReference>
<reference evidence="4 5" key="1">
    <citation type="submission" date="2019-05" db="EMBL/GenBank/DDBJ databases">
        <title>Mikania micrantha, genome provides insights into the molecular mechanism of rapid growth.</title>
        <authorList>
            <person name="Liu B."/>
        </authorList>
    </citation>
    <scope>NUCLEOTIDE SEQUENCE [LARGE SCALE GENOMIC DNA]</scope>
    <source>
        <strain evidence="4">NLD-2019</strain>
        <tissue evidence="4">Leaf</tissue>
    </source>
</reference>
<sequence length="240" mass="25029">MNANPGANHTGGPAESGAGGAAGGSGGGGGPCGACKFLRRKCVAACIFAPYFNSERGAAHFAMVHKVFGASNVSKLLLNIPVHKRLDAVVTICYEAQARLRDPVHGCVAHLFVLQQQVVSLQAELSYLQAHLASLEVPTPPPPPQPPNPPAGFSIANLPTTSCFPANYDLSTLFDPMKQSLAPSMQPHQAVPMHFGGSTTGSTTLQHDAAGDLHELARELLQRKNTGSSSEASTLPPHDI</sequence>
<dbReference type="PANTHER" id="PTHR31529:SF4">
    <property type="entry name" value="LOB DOMAIN-CONTAINING PROTEIN 30"/>
    <property type="match status" value="1"/>
</dbReference>
<comment type="caution">
    <text evidence="4">The sequence shown here is derived from an EMBL/GenBank/DDBJ whole genome shotgun (WGS) entry which is preliminary data.</text>
</comment>
<evidence type="ECO:0000256" key="2">
    <source>
        <dbReference type="SAM" id="MobiDB-lite"/>
    </source>
</evidence>
<organism evidence="4 5">
    <name type="scientific">Mikania micrantha</name>
    <name type="common">bitter vine</name>
    <dbReference type="NCBI Taxonomy" id="192012"/>
    <lineage>
        <taxon>Eukaryota</taxon>
        <taxon>Viridiplantae</taxon>
        <taxon>Streptophyta</taxon>
        <taxon>Embryophyta</taxon>
        <taxon>Tracheophyta</taxon>
        <taxon>Spermatophyta</taxon>
        <taxon>Magnoliopsida</taxon>
        <taxon>eudicotyledons</taxon>
        <taxon>Gunneridae</taxon>
        <taxon>Pentapetalae</taxon>
        <taxon>asterids</taxon>
        <taxon>campanulids</taxon>
        <taxon>Asterales</taxon>
        <taxon>Asteraceae</taxon>
        <taxon>Asteroideae</taxon>
        <taxon>Heliantheae alliance</taxon>
        <taxon>Eupatorieae</taxon>
        <taxon>Mikania</taxon>
    </lineage>
</organism>
<feature type="domain" description="LOB" evidence="3">
    <location>
        <begin position="30"/>
        <end position="132"/>
    </location>
</feature>
<proteinExistence type="inferred from homology"/>
<dbReference type="GO" id="GO:0009755">
    <property type="term" value="P:hormone-mediated signaling pathway"/>
    <property type="evidence" value="ECO:0007669"/>
    <property type="project" value="TreeGrafter"/>
</dbReference>
<dbReference type="Proteomes" id="UP000326396">
    <property type="component" value="Linkage Group LG7"/>
</dbReference>
<dbReference type="GO" id="GO:0045893">
    <property type="term" value="P:positive regulation of DNA-templated transcription"/>
    <property type="evidence" value="ECO:0007669"/>
    <property type="project" value="TreeGrafter"/>
</dbReference>
<dbReference type="OrthoDB" id="776611at2759"/>
<comment type="similarity">
    <text evidence="1">Belongs to the LOB domain-containing protein family.</text>
</comment>
<name>A0A5N6M5L6_9ASTR</name>
<protein>
    <recommendedName>
        <fullName evidence="3">LOB domain-containing protein</fullName>
    </recommendedName>
</protein>
<feature type="region of interest" description="Disordered" evidence="2">
    <location>
        <begin position="1"/>
        <end position="20"/>
    </location>
</feature>
<evidence type="ECO:0000313" key="5">
    <source>
        <dbReference type="Proteomes" id="UP000326396"/>
    </source>
</evidence>
<accession>A0A5N6M5L6</accession>
<dbReference type="PROSITE" id="PS50891">
    <property type="entry name" value="LOB"/>
    <property type="match status" value="1"/>
</dbReference>
<dbReference type="EMBL" id="SZYD01000017">
    <property type="protein sequence ID" value="KAD3069194.1"/>
    <property type="molecule type" value="Genomic_DNA"/>
</dbReference>
<dbReference type="Pfam" id="PF03195">
    <property type="entry name" value="LOB"/>
    <property type="match status" value="1"/>
</dbReference>
<evidence type="ECO:0000259" key="3">
    <source>
        <dbReference type="PROSITE" id="PS50891"/>
    </source>
</evidence>
<keyword evidence="5" id="KW-1185">Reference proteome</keyword>
<dbReference type="PANTHER" id="PTHR31529">
    <property type="entry name" value="LOB DOMAIN CONTAINING PROTEIN"/>
    <property type="match status" value="1"/>
</dbReference>
<evidence type="ECO:0000256" key="1">
    <source>
        <dbReference type="ARBA" id="ARBA00005474"/>
    </source>
</evidence>
<dbReference type="InterPro" id="IPR004883">
    <property type="entry name" value="LOB"/>
</dbReference>
<gene>
    <name evidence="4" type="ORF">E3N88_37074</name>
</gene>